<proteinExistence type="predicted"/>
<evidence type="ECO:0000313" key="3">
    <source>
        <dbReference type="Proteomes" id="UP000680714"/>
    </source>
</evidence>
<gene>
    <name evidence="2" type="ORF">KEC16_04525</name>
</gene>
<dbReference type="PANTHER" id="PTHR37953">
    <property type="entry name" value="UPF0127 PROTEIN MJ1496"/>
    <property type="match status" value="1"/>
</dbReference>
<feature type="signal peptide" evidence="1">
    <location>
        <begin position="1"/>
        <end position="23"/>
    </location>
</feature>
<comment type="caution">
    <text evidence="2">The sequence shown here is derived from an EMBL/GenBank/DDBJ whole genome shotgun (WGS) entry which is preliminary data.</text>
</comment>
<dbReference type="InterPro" id="IPR003795">
    <property type="entry name" value="DUF192"/>
</dbReference>
<keyword evidence="1" id="KW-0732">Signal</keyword>
<sequence>MARTILRLMLLLVLALPMDGAWAQAQFPQTPLQVISVDGARHGFTVEVATSADQLAQGLMYRTKMAADAGMLFDFGAPRAISMWMKNTLIPLDMVFITADGVIAGIAERTVPHSTATIASPGPIKAVLELNGGTASRLKLKAGDRVVHPIFGLP</sequence>
<dbReference type="Pfam" id="PF02643">
    <property type="entry name" value="DUF192"/>
    <property type="match status" value="1"/>
</dbReference>
<keyword evidence="3" id="KW-1185">Reference proteome</keyword>
<reference evidence="2 3" key="1">
    <citation type="submission" date="2021-04" db="EMBL/GenBank/DDBJ databases">
        <title>Magnetospirillum sulfuroxidans sp. nov., a facultative chemolithoautotrophic sulfur-oxidizing alphaproteobacterium isolated from freshwater sediment and proposals for Paramagetospirillum gen. nov., and Magnetospirillaceae fam. nov.</title>
        <authorList>
            <person name="Koziaeva V."/>
            <person name="Geelhoed J.S."/>
            <person name="Sorokin D.Y."/>
            <person name="Grouzdev D.S."/>
        </authorList>
    </citation>
    <scope>NUCLEOTIDE SEQUENCE [LARGE SCALE GENOMIC DNA]</scope>
    <source>
        <strain evidence="2 3">J10</strain>
    </source>
</reference>
<dbReference type="Gene3D" id="2.60.120.1140">
    <property type="entry name" value="Protein of unknown function DUF192"/>
    <property type="match status" value="1"/>
</dbReference>
<protein>
    <submittedName>
        <fullName evidence="2">DUF192 domain-containing protein</fullName>
    </submittedName>
</protein>
<dbReference type="EMBL" id="JAGTUF010000002">
    <property type="protein sequence ID" value="MBR9970972.1"/>
    <property type="molecule type" value="Genomic_DNA"/>
</dbReference>
<feature type="chain" id="PRO_5045720049" evidence="1">
    <location>
        <begin position="24"/>
        <end position="154"/>
    </location>
</feature>
<name>A0ABS5I982_9PROT</name>
<dbReference type="PANTHER" id="PTHR37953:SF1">
    <property type="entry name" value="UPF0127 PROTEIN MJ1496"/>
    <property type="match status" value="1"/>
</dbReference>
<accession>A0ABS5I982</accession>
<dbReference type="RefSeq" id="WP_211546483.1">
    <property type="nucleotide sequence ID" value="NZ_JAGTUF010000002.1"/>
</dbReference>
<dbReference type="Proteomes" id="UP000680714">
    <property type="component" value="Unassembled WGS sequence"/>
</dbReference>
<dbReference type="InterPro" id="IPR038695">
    <property type="entry name" value="Saro_0823-like_sf"/>
</dbReference>
<evidence type="ECO:0000256" key="1">
    <source>
        <dbReference type="SAM" id="SignalP"/>
    </source>
</evidence>
<evidence type="ECO:0000313" key="2">
    <source>
        <dbReference type="EMBL" id="MBR9970972.1"/>
    </source>
</evidence>
<organism evidence="2 3">
    <name type="scientific">Magnetospirillum sulfuroxidans</name>
    <dbReference type="NCBI Taxonomy" id="611300"/>
    <lineage>
        <taxon>Bacteria</taxon>
        <taxon>Pseudomonadati</taxon>
        <taxon>Pseudomonadota</taxon>
        <taxon>Alphaproteobacteria</taxon>
        <taxon>Rhodospirillales</taxon>
        <taxon>Rhodospirillaceae</taxon>
        <taxon>Magnetospirillum</taxon>
    </lineage>
</organism>